<proteinExistence type="predicted"/>
<dbReference type="Pfam" id="PF13456">
    <property type="entry name" value="RVT_3"/>
    <property type="match status" value="1"/>
</dbReference>
<evidence type="ECO:0000313" key="3">
    <source>
        <dbReference type="EMBL" id="KAK9017446.1"/>
    </source>
</evidence>
<accession>A0ABR2RWR5</accession>
<evidence type="ECO:0000259" key="1">
    <source>
        <dbReference type="Pfam" id="PF13456"/>
    </source>
</evidence>
<name>A0ABR2RWR5_9ROSI</name>
<dbReference type="Proteomes" id="UP001396334">
    <property type="component" value="Unassembled WGS sequence"/>
</dbReference>
<feature type="domain" description="RNase H type-1" evidence="1">
    <location>
        <begin position="10"/>
        <end position="84"/>
    </location>
</feature>
<comment type="caution">
    <text evidence="2">The sequence shown here is derived from an EMBL/GenBank/DDBJ whole genome shotgun (WGS) entry which is preliminary data.</text>
</comment>
<evidence type="ECO:0000313" key="2">
    <source>
        <dbReference type="EMBL" id="KAK9017426.1"/>
    </source>
</evidence>
<gene>
    <name evidence="2" type="ORF">V6N11_079905</name>
    <name evidence="3" type="ORF">V6N11_079925</name>
</gene>
<keyword evidence="4" id="KW-1185">Reference proteome</keyword>
<dbReference type="EMBL" id="JBBPBN010000020">
    <property type="protein sequence ID" value="KAK9017446.1"/>
    <property type="molecule type" value="Genomic_DNA"/>
</dbReference>
<evidence type="ECO:0000313" key="4">
    <source>
        <dbReference type="Proteomes" id="UP001396334"/>
    </source>
</evidence>
<sequence length="110" mass="12675">MFYSRGRTLGVFMRLSSTWEYGLRKVVVGVDSLDVLRCIRNFDSSSGTSSLILHVQNLISCDWEVTTQNLFKEGNKVADRFARAVRLKDLGVMVHYRPRLDVVAMFQQDR</sequence>
<organism evidence="2 4">
    <name type="scientific">Hibiscus sabdariffa</name>
    <name type="common">roselle</name>
    <dbReference type="NCBI Taxonomy" id="183260"/>
    <lineage>
        <taxon>Eukaryota</taxon>
        <taxon>Viridiplantae</taxon>
        <taxon>Streptophyta</taxon>
        <taxon>Embryophyta</taxon>
        <taxon>Tracheophyta</taxon>
        <taxon>Spermatophyta</taxon>
        <taxon>Magnoliopsida</taxon>
        <taxon>eudicotyledons</taxon>
        <taxon>Gunneridae</taxon>
        <taxon>Pentapetalae</taxon>
        <taxon>rosids</taxon>
        <taxon>malvids</taxon>
        <taxon>Malvales</taxon>
        <taxon>Malvaceae</taxon>
        <taxon>Malvoideae</taxon>
        <taxon>Hibiscus</taxon>
    </lineage>
</organism>
<protein>
    <recommendedName>
        <fullName evidence="1">RNase H type-1 domain-containing protein</fullName>
    </recommendedName>
</protein>
<reference evidence="2 4" key="1">
    <citation type="journal article" date="2024" name="G3 (Bethesda)">
        <title>Genome assembly of Hibiscus sabdariffa L. provides insights into metabolisms of medicinal natural products.</title>
        <authorList>
            <person name="Kim T."/>
        </authorList>
    </citation>
    <scope>NUCLEOTIDE SEQUENCE [LARGE SCALE GENOMIC DNA]</scope>
    <source>
        <strain evidence="2">TK-2024</strain>
        <tissue evidence="2">Old leaves</tissue>
    </source>
</reference>
<dbReference type="InterPro" id="IPR002156">
    <property type="entry name" value="RNaseH_domain"/>
</dbReference>
<dbReference type="EMBL" id="JBBPBN010000020">
    <property type="protein sequence ID" value="KAK9017426.1"/>
    <property type="molecule type" value="Genomic_DNA"/>
</dbReference>